<dbReference type="SUPFAM" id="SSF46689">
    <property type="entry name" value="Homeodomain-like"/>
    <property type="match status" value="1"/>
</dbReference>
<dbReference type="Proteomes" id="UP000466517">
    <property type="component" value="Chromosome"/>
</dbReference>
<dbReference type="Gene3D" id="1.10.357.10">
    <property type="entry name" value="Tetracycline Repressor, domain 2"/>
    <property type="match status" value="1"/>
</dbReference>
<organism evidence="4 5">
    <name type="scientific">Mycolicibacterium madagascariense</name>
    <dbReference type="NCBI Taxonomy" id="212765"/>
    <lineage>
        <taxon>Bacteria</taxon>
        <taxon>Bacillati</taxon>
        <taxon>Actinomycetota</taxon>
        <taxon>Actinomycetes</taxon>
        <taxon>Mycobacteriales</taxon>
        <taxon>Mycobacteriaceae</taxon>
        <taxon>Mycolicibacterium</taxon>
    </lineage>
</organism>
<dbReference type="PROSITE" id="PS50977">
    <property type="entry name" value="HTH_TETR_2"/>
    <property type="match status" value="1"/>
</dbReference>
<accession>A0A7I7XLP6</accession>
<evidence type="ECO:0000256" key="2">
    <source>
        <dbReference type="PROSITE-ProRule" id="PRU00335"/>
    </source>
</evidence>
<feature type="domain" description="HTH tetR-type" evidence="3">
    <location>
        <begin position="22"/>
        <end position="82"/>
    </location>
</feature>
<gene>
    <name evidence="4" type="ORF">MMAD_44320</name>
</gene>
<protein>
    <recommendedName>
        <fullName evidence="3">HTH tetR-type domain-containing protein</fullName>
    </recommendedName>
</protein>
<keyword evidence="5" id="KW-1185">Reference proteome</keyword>
<name>A0A7I7XLP6_9MYCO</name>
<dbReference type="InterPro" id="IPR001647">
    <property type="entry name" value="HTH_TetR"/>
</dbReference>
<sequence length="225" mass="23876">MPEAGVARTFEAMTVTPGPAANRARSVIVDVTMRLASTHDWGRVDTRQIAAAAGVSPTDVQEHFHDKDDAVLSVLGDMLASAVRHLRVDGFDDLRHALHAANAAMLQDVIDGRAAVSPERLTGMAAAITASPPLQKRASELRRQVLGGALAARLGVPPDDARVRRAVVAWSAVVAASYHADLGRSRASVAARSTDDLAAPERMSERLDTTFRRILGHVPGETTAV</sequence>
<dbReference type="KEGG" id="mmag:MMAD_44320"/>
<feature type="DNA-binding region" description="H-T-H motif" evidence="2">
    <location>
        <begin position="45"/>
        <end position="64"/>
    </location>
</feature>
<dbReference type="InterPro" id="IPR009057">
    <property type="entry name" value="Homeodomain-like_sf"/>
</dbReference>
<reference evidence="4 5" key="1">
    <citation type="journal article" date="2019" name="Emerg. Microbes Infect.">
        <title>Comprehensive subspecies identification of 175 nontuberculous mycobacteria species based on 7547 genomic profiles.</title>
        <authorList>
            <person name="Matsumoto Y."/>
            <person name="Kinjo T."/>
            <person name="Motooka D."/>
            <person name="Nabeya D."/>
            <person name="Jung N."/>
            <person name="Uechi K."/>
            <person name="Horii T."/>
            <person name="Iida T."/>
            <person name="Fujita J."/>
            <person name="Nakamura S."/>
        </authorList>
    </citation>
    <scope>NUCLEOTIDE SEQUENCE [LARGE SCALE GENOMIC DNA]</scope>
    <source>
        <strain evidence="4 5">JCM 13574</strain>
    </source>
</reference>
<proteinExistence type="predicted"/>
<dbReference type="GO" id="GO:0003677">
    <property type="term" value="F:DNA binding"/>
    <property type="evidence" value="ECO:0007669"/>
    <property type="project" value="UniProtKB-UniRule"/>
</dbReference>
<evidence type="ECO:0000259" key="3">
    <source>
        <dbReference type="PROSITE" id="PS50977"/>
    </source>
</evidence>
<dbReference type="EMBL" id="AP022610">
    <property type="protein sequence ID" value="BBZ30137.1"/>
    <property type="molecule type" value="Genomic_DNA"/>
</dbReference>
<evidence type="ECO:0000256" key="1">
    <source>
        <dbReference type="ARBA" id="ARBA00023125"/>
    </source>
</evidence>
<keyword evidence="1 2" id="KW-0238">DNA-binding</keyword>
<dbReference type="Pfam" id="PF00440">
    <property type="entry name" value="TetR_N"/>
    <property type="match status" value="1"/>
</dbReference>
<dbReference type="AlphaFoldDB" id="A0A7I7XLP6"/>
<evidence type="ECO:0000313" key="5">
    <source>
        <dbReference type="Proteomes" id="UP000466517"/>
    </source>
</evidence>
<evidence type="ECO:0000313" key="4">
    <source>
        <dbReference type="EMBL" id="BBZ30137.1"/>
    </source>
</evidence>